<gene>
    <name evidence="2" type="ORF">CEP54_003722</name>
</gene>
<name>A0A428QMP3_9HYPO</name>
<dbReference type="EMBL" id="NKCI01000024">
    <property type="protein sequence ID" value="RSL66511.1"/>
    <property type="molecule type" value="Genomic_DNA"/>
</dbReference>
<dbReference type="Proteomes" id="UP000288168">
    <property type="component" value="Unassembled WGS sequence"/>
</dbReference>
<dbReference type="AlphaFoldDB" id="A0A428QMP3"/>
<comment type="caution">
    <text evidence="2">The sequence shown here is derived from an EMBL/GenBank/DDBJ whole genome shotgun (WGS) entry which is preliminary data.</text>
</comment>
<accession>A0A428QMP3</accession>
<organism evidence="2 3">
    <name type="scientific">Fusarium duplospermum</name>
    <dbReference type="NCBI Taxonomy" id="1325734"/>
    <lineage>
        <taxon>Eukaryota</taxon>
        <taxon>Fungi</taxon>
        <taxon>Dikarya</taxon>
        <taxon>Ascomycota</taxon>
        <taxon>Pezizomycotina</taxon>
        <taxon>Sordariomycetes</taxon>
        <taxon>Hypocreomycetidae</taxon>
        <taxon>Hypocreales</taxon>
        <taxon>Nectriaceae</taxon>
        <taxon>Fusarium</taxon>
        <taxon>Fusarium solani species complex</taxon>
    </lineage>
</organism>
<keyword evidence="3" id="KW-1185">Reference proteome</keyword>
<protein>
    <submittedName>
        <fullName evidence="2">Uncharacterized protein</fullName>
    </submittedName>
</protein>
<evidence type="ECO:0000313" key="3">
    <source>
        <dbReference type="Proteomes" id="UP000288168"/>
    </source>
</evidence>
<reference evidence="2 3" key="1">
    <citation type="submission" date="2017-06" db="EMBL/GenBank/DDBJ databases">
        <title>Comparative genomic analysis of Ambrosia Fusariam Clade fungi.</title>
        <authorList>
            <person name="Stajich J.E."/>
            <person name="Carrillo J."/>
            <person name="Kijimoto T."/>
            <person name="Eskalen A."/>
            <person name="O'Donnell K."/>
            <person name="Kasson M."/>
        </authorList>
    </citation>
    <scope>NUCLEOTIDE SEQUENCE [LARGE SCALE GENOMIC DNA]</scope>
    <source>
        <strain evidence="2 3">NRRL62584</strain>
    </source>
</reference>
<evidence type="ECO:0000313" key="2">
    <source>
        <dbReference type="EMBL" id="RSL66511.1"/>
    </source>
</evidence>
<evidence type="ECO:0000256" key="1">
    <source>
        <dbReference type="SAM" id="MobiDB-lite"/>
    </source>
</evidence>
<dbReference type="OrthoDB" id="5094156at2759"/>
<feature type="region of interest" description="Disordered" evidence="1">
    <location>
        <begin position="160"/>
        <end position="227"/>
    </location>
</feature>
<feature type="compositionally biased region" description="Basic and acidic residues" evidence="1">
    <location>
        <begin position="216"/>
        <end position="227"/>
    </location>
</feature>
<sequence length="227" mass="25386">MSMLPANLAAELHISREEMDIFAADMYSVLPGCNQVKLATAGLRSAIANIMNTTTVEGHELYGVWQRMHLVDQLIVLVEKWFGDDMEPTEQGSPKDNILLHINRCLDAVGEIDLAVQDYGNKSQLVTEDILEFRSRELLKVVDDILKFEPRTEPLLRVEDVHEGMELPSSPSSPLLASRTGERLDNEESPLPPAMGLFQVPEGSDNIQPSSSSQPESHDETWTFRMV</sequence>
<feature type="compositionally biased region" description="Low complexity" evidence="1">
    <location>
        <begin position="167"/>
        <end position="176"/>
    </location>
</feature>
<proteinExistence type="predicted"/>
<feature type="compositionally biased region" description="Polar residues" evidence="1">
    <location>
        <begin position="205"/>
        <end position="215"/>
    </location>
</feature>